<gene>
    <name evidence="2" type="ORF">SAMN04489747_3764</name>
</gene>
<name>A0A1G7DZY3_9ACTN</name>
<dbReference type="RefSeq" id="WP_090595622.1">
    <property type="nucleotide sequence ID" value="NZ_LT629688.1"/>
</dbReference>
<accession>A0A1G7DZY3</accession>
<evidence type="ECO:0000313" key="2">
    <source>
        <dbReference type="EMBL" id="SDE56635.1"/>
    </source>
</evidence>
<evidence type="ECO:0000313" key="3">
    <source>
        <dbReference type="Proteomes" id="UP000198546"/>
    </source>
</evidence>
<reference evidence="2 3" key="1">
    <citation type="submission" date="2016-10" db="EMBL/GenBank/DDBJ databases">
        <authorList>
            <person name="de Groot N.N."/>
        </authorList>
    </citation>
    <scope>NUCLEOTIDE SEQUENCE [LARGE SCALE GENOMIC DNA]</scope>
    <source>
        <strain evidence="2 3">MON 2.2</strain>
    </source>
</reference>
<organism evidence="2 3">
    <name type="scientific">Auraticoccus monumenti</name>
    <dbReference type="NCBI Taxonomy" id="675864"/>
    <lineage>
        <taxon>Bacteria</taxon>
        <taxon>Bacillati</taxon>
        <taxon>Actinomycetota</taxon>
        <taxon>Actinomycetes</taxon>
        <taxon>Propionibacteriales</taxon>
        <taxon>Propionibacteriaceae</taxon>
        <taxon>Auraticoccus</taxon>
    </lineage>
</organism>
<proteinExistence type="predicted"/>
<dbReference type="Proteomes" id="UP000198546">
    <property type="component" value="Chromosome i"/>
</dbReference>
<keyword evidence="1" id="KW-1133">Transmembrane helix</keyword>
<evidence type="ECO:0000256" key="1">
    <source>
        <dbReference type="SAM" id="Phobius"/>
    </source>
</evidence>
<dbReference type="STRING" id="675864.SAMN04489747_3764"/>
<dbReference type="EMBL" id="LT629688">
    <property type="protein sequence ID" value="SDE56635.1"/>
    <property type="molecule type" value="Genomic_DNA"/>
</dbReference>
<feature type="transmembrane region" description="Helical" evidence="1">
    <location>
        <begin position="506"/>
        <end position="524"/>
    </location>
</feature>
<dbReference type="AlphaFoldDB" id="A0A1G7DZY3"/>
<keyword evidence="1" id="KW-0472">Membrane</keyword>
<protein>
    <submittedName>
        <fullName evidence="2">Uncharacterized protein</fullName>
    </submittedName>
</protein>
<sequence length="529" mass="56210">MDTWHETDGVPWLHLGRSDGGPAVAGVVLGRGRAHQSVAGLGSIDAAAEVVRRELARPVETDRGVQQLQVAVTPGLEDTLVVVAGAPDDLAARLARLDAGLREPARLDLAAASRAQPAEGLRGWPRELEAWFGAGPASLSAELSPRRSGEEEVVTQALQAWSPTRGCPVVAFTTDPGLVGSAFAADGALPAPAPLRWRDRGPESVVPSFANNVLSARSPDTLAARVAQQVLIHTVNRALAISGEAQGLAVGTVAAGGEWLLTLQARTDDGYDRASAHRAVVSALEICREPGADELATHLATVRGEESTRTLLGIVSMASRTLQTGRQQSTLELLGELDRLEEGAVRRDLATLLDQLLLGLPAGVPAPAAFPLQPVPDLPEGRGRTSTHRSALLLPATDGRQLRTDVTRRGDVLTVRTGVGRHAVDASSAAVDLSRTVARVDRGETYTVLVDEEGRRAAIPWLAIGGTAALRRAMDEAVPPERRLRLPADPQYDHFVTDRRRLARRILWTVGVTMLLVVVFIIVMENTVG</sequence>
<keyword evidence="3" id="KW-1185">Reference proteome</keyword>
<keyword evidence="1" id="KW-0812">Transmembrane</keyword>